<dbReference type="InterPro" id="IPR011009">
    <property type="entry name" value="Kinase-like_dom_sf"/>
</dbReference>
<sequence>MLSLEFKVGFLWPLLFCIFALAIIVSHAQDILDFISIDCGLTTEESYKNKNTGIPYTRDTNFIDSGVSSPIARPSITDSVDRHLWTVRSFPQGPRNCYNLSGATTADDQGIKKYLIRATFLYGNYDGKNQTPKFDLHLGVELWDSVQFGGTNSIVTKEIIHVPSSDYIYVCLVDTGNGTPFISALELRPLNQKSYPTKNPNESLAYYTRLNFAPADTTKAIRYPDDKFDRLWWPFPTPSSLVDLRTPLKMAVNNNYQPPEVVMQTAVTKRNASATNLTIDWNPSDPNVRFYAYLHFAEVVELQSNESRQFYINLEGERWYDAVVEPKYLSLITIYDPSGRTQASYNYSLVKTENSTLPPLINALEVYSLKRFLQSQTDENDVWSIVNIKSTYELNNRNWQGDPCLPREYIWPGLDCINTTNQSDPPRIKSLNLSSSALSGSVSSFISNLTFLQNLDLSNNSLNGPIPDFLADLPNLKVLNLLGNQFSGSIPQKLLDKAENGLDLRVDGYKDGTSNPCQSGMCDPKKSKKFVVPLVVSLSASLIILVALIVLWRLRKRKHFNVIKLGGISNRKDGFLEIKNIQFTFSDLLKITNNFQRVLGKGGFGTVYHGVANGKQVAVKLLSQSSSQGYNEFQTEAELLTRVHHRNLTCLVGYCYEDTQMALVYEYMANGNLRELLSVKDDNVLSWSERLQIALDAAQGLDYLHNGCKPLIIHRDIKSTNILLNEKLEAKLADFGLSRAFTIDDDSFVSTRVVGTPGYLDPEYYETQRLHEKSDIYSLGIVILELITGRPVIMGIEEKRHITQWANFLLATGDIGSIVDPKLKGMYDTNSVWKALEVAMACASRTSYRRPNMAHVLAELAECLVAEKARLGGQGDPDSRNLLEVNLEVLDIELGPR</sequence>
<dbReference type="Gene3D" id="3.80.10.10">
    <property type="entry name" value="Ribonuclease Inhibitor"/>
    <property type="match status" value="1"/>
</dbReference>
<dbReference type="InterPro" id="IPR000719">
    <property type="entry name" value="Prot_kinase_dom"/>
</dbReference>
<evidence type="ECO:0000256" key="6">
    <source>
        <dbReference type="ARBA" id="ARBA00022692"/>
    </source>
</evidence>
<evidence type="ECO:0000256" key="4">
    <source>
        <dbReference type="ARBA" id="ARBA00022614"/>
    </source>
</evidence>
<evidence type="ECO:0000256" key="14">
    <source>
        <dbReference type="ARBA" id="ARBA00023170"/>
    </source>
</evidence>
<comment type="caution">
    <text evidence="19">The sequence shown here is derived from an EMBL/GenBank/DDBJ whole genome shotgun (WGS) entry which is preliminary data.</text>
</comment>
<comment type="subcellular location">
    <subcellularLocation>
        <location evidence="1">Membrane</location>
        <topology evidence="1">Single-pass membrane protein</topology>
    </subcellularLocation>
</comment>
<dbReference type="EMBL" id="JBJUIK010000008">
    <property type="protein sequence ID" value="KAL3521399.1"/>
    <property type="molecule type" value="Genomic_DNA"/>
</dbReference>
<evidence type="ECO:0000256" key="7">
    <source>
        <dbReference type="ARBA" id="ARBA00022729"/>
    </source>
</evidence>
<dbReference type="PROSITE" id="PS50011">
    <property type="entry name" value="PROTEIN_KINASE_DOM"/>
    <property type="match status" value="1"/>
</dbReference>
<dbReference type="InterPro" id="IPR001611">
    <property type="entry name" value="Leu-rich_rpt"/>
</dbReference>
<keyword evidence="11 15" id="KW-0067">ATP-binding</keyword>
<evidence type="ECO:0000259" key="18">
    <source>
        <dbReference type="PROSITE" id="PS50011"/>
    </source>
</evidence>
<accession>A0ABD2ZPP8</accession>
<dbReference type="Gene3D" id="1.10.510.10">
    <property type="entry name" value="Transferase(Phosphotransferase) domain 1"/>
    <property type="match status" value="1"/>
</dbReference>
<keyword evidence="3" id="KW-0597">Phosphoprotein</keyword>
<evidence type="ECO:0000256" key="15">
    <source>
        <dbReference type="PROSITE-ProRule" id="PRU10141"/>
    </source>
</evidence>
<keyword evidence="9 15" id="KW-0547">Nucleotide-binding</keyword>
<keyword evidence="5" id="KW-0808">Transferase</keyword>
<gene>
    <name evidence="19" type="ORF">ACH5RR_019548</name>
</gene>
<dbReference type="GO" id="GO:0004674">
    <property type="term" value="F:protein serine/threonine kinase activity"/>
    <property type="evidence" value="ECO:0007669"/>
    <property type="project" value="UniProtKB-KW"/>
</dbReference>
<name>A0ABD2ZPP8_9GENT</name>
<evidence type="ECO:0000256" key="1">
    <source>
        <dbReference type="ARBA" id="ARBA00004167"/>
    </source>
</evidence>
<feature type="binding site" evidence="15">
    <location>
        <position position="620"/>
    </location>
    <ligand>
        <name>ATP</name>
        <dbReference type="ChEBI" id="CHEBI:30616"/>
    </ligand>
</feature>
<dbReference type="InterPro" id="IPR008271">
    <property type="entry name" value="Ser/Thr_kinase_AS"/>
</dbReference>
<dbReference type="InterPro" id="IPR032675">
    <property type="entry name" value="LRR_dom_sf"/>
</dbReference>
<evidence type="ECO:0000256" key="9">
    <source>
        <dbReference type="ARBA" id="ARBA00022741"/>
    </source>
</evidence>
<evidence type="ECO:0000256" key="2">
    <source>
        <dbReference type="ARBA" id="ARBA00022527"/>
    </source>
</evidence>
<evidence type="ECO:0000256" key="5">
    <source>
        <dbReference type="ARBA" id="ARBA00022679"/>
    </source>
</evidence>
<dbReference type="GO" id="GO:0016020">
    <property type="term" value="C:membrane"/>
    <property type="evidence" value="ECO:0007669"/>
    <property type="project" value="UniProtKB-SubCell"/>
</dbReference>
<keyword evidence="6 16" id="KW-0812">Transmembrane</keyword>
<dbReference type="PANTHER" id="PTHR45631:SF215">
    <property type="entry name" value="PROTEIN KINASE DOMAIN-CONTAINING PROTEIN"/>
    <property type="match status" value="1"/>
</dbReference>
<evidence type="ECO:0000256" key="8">
    <source>
        <dbReference type="ARBA" id="ARBA00022737"/>
    </source>
</evidence>
<dbReference type="Proteomes" id="UP001630127">
    <property type="component" value="Unassembled WGS sequence"/>
</dbReference>
<dbReference type="AlphaFoldDB" id="A0ABD2ZPP8"/>
<keyword evidence="8" id="KW-0677">Repeat</keyword>
<evidence type="ECO:0000256" key="10">
    <source>
        <dbReference type="ARBA" id="ARBA00022777"/>
    </source>
</evidence>
<evidence type="ECO:0000313" key="20">
    <source>
        <dbReference type="Proteomes" id="UP001630127"/>
    </source>
</evidence>
<dbReference type="Pfam" id="PF00560">
    <property type="entry name" value="LRR_1"/>
    <property type="match status" value="1"/>
</dbReference>
<keyword evidence="7 17" id="KW-0732">Signal</keyword>
<dbReference type="InterPro" id="IPR024788">
    <property type="entry name" value="Malectin-like_Carb-bd_dom"/>
</dbReference>
<feature type="domain" description="Protein kinase" evidence="18">
    <location>
        <begin position="593"/>
        <end position="864"/>
    </location>
</feature>
<keyword evidence="20" id="KW-1185">Reference proteome</keyword>
<reference evidence="19 20" key="1">
    <citation type="submission" date="2024-11" db="EMBL/GenBank/DDBJ databases">
        <title>A near-complete genome assembly of Cinchona calisaya.</title>
        <authorList>
            <person name="Lian D.C."/>
            <person name="Zhao X.W."/>
            <person name="Wei L."/>
        </authorList>
    </citation>
    <scope>NUCLEOTIDE SEQUENCE [LARGE SCALE GENOMIC DNA]</scope>
    <source>
        <tissue evidence="19">Nenye</tissue>
    </source>
</reference>
<evidence type="ECO:0000256" key="3">
    <source>
        <dbReference type="ARBA" id="ARBA00022553"/>
    </source>
</evidence>
<keyword evidence="12 16" id="KW-1133">Transmembrane helix</keyword>
<keyword evidence="13 16" id="KW-0472">Membrane</keyword>
<dbReference type="CDD" id="cd14066">
    <property type="entry name" value="STKc_IRAK"/>
    <property type="match status" value="1"/>
</dbReference>
<feature type="chain" id="PRO_5044749545" description="Protein kinase domain-containing protein" evidence="17">
    <location>
        <begin position="29"/>
        <end position="897"/>
    </location>
</feature>
<dbReference type="SUPFAM" id="SSF56112">
    <property type="entry name" value="Protein kinase-like (PK-like)"/>
    <property type="match status" value="1"/>
</dbReference>
<dbReference type="GO" id="GO:0005524">
    <property type="term" value="F:ATP binding"/>
    <property type="evidence" value="ECO:0007669"/>
    <property type="project" value="UniProtKB-UniRule"/>
</dbReference>
<evidence type="ECO:0000256" key="13">
    <source>
        <dbReference type="ARBA" id="ARBA00023136"/>
    </source>
</evidence>
<dbReference type="PROSITE" id="PS00108">
    <property type="entry name" value="PROTEIN_KINASE_ST"/>
    <property type="match status" value="1"/>
</dbReference>
<dbReference type="Pfam" id="PF00069">
    <property type="entry name" value="Pkinase"/>
    <property type="match status" value="1"/>
</dbReference>
<evidence type="ECO:0000256" key="16">
    <source>
        <dbReference type="SAM" id="Phobius"/>
    </source>
</evidence>
<keyword evidence="2" id="KW-0723">Serine/threonine-protein kinase</keyword>
<feature type="signal peptide" evidence="17">
    <location>
        <begin position="1"/>
        <end position="28"/>
    </location>
</feature>
<dbReference type="PROSITE" id="PS00107">
    <property type="entry name" value="PROTEIN_KINASE_ATP"/>
    <property type="match status" value="1"/>
</dbReference>
<evidence type="ECO:0000256" key="11">
    <source>
        <dbReference type="ARBA" id="ARBA00022840"/>
    </source>
</evidence>
<organism evidence="19 20">
    <name type="scientific">Cinchona calisaya</name>
    <dbReference type="NCBI Taxonomy" id="153742"/>
    <lineage>
        <taxon>Eukaryota</taxon>
        <taxon>Viridiplantae</taxon>
        <taxon>Streptophyta</taxon>
        <taxon>Embryophyta</taxon>
        <taxon>Tracheophyta</taxon>
        <taxon>Spermatophyta</taxon>
        <taxon>Magnoliopsida</taxon>
        <taxon>eudicotyledons</taxon>
        <taxon>Gunneridae</taxon>
        <taxon>Pentapetalae</taxon>
        <taxon>asterids</taxon>
        <taxon>lamiids</taxon>
        <taxon>Gentianales</taxon>
        <taxon>Rubiaceae</taxon>
        <taxon>Cinchonoideae</taxon>
        <taxon>Cinchoneae</taxon>
        <taxon>Cinchona</taxon>
    </lineage>
</organism>
<evidence type="ECO:0000313" key="19">
    <source>
        <dbReference type="EMBL" id="KAL3521399.1"/>
    </source>
</evidence>
<keyword evidence="10" id="KW-0418">Kinase</keyword>
<protein>
    <recommendedName>
        <fullName evidence="18">Protein kinase domain-containing protein</fullName>
    </recommendedName>
</protein>
<keyword evidence="4" id="KW-0433">Leucine-rich repeat</keyword>
<dbReference type="FunFam" id="3.80.10.10:FF:000129">
    <property type="entry name" value="Leucine-rich repeat receptor-like kinase"/>
    <property type="match status" value="1"/>
</dbReference>
<dbReference type="FunFam" id="3.30.200.20:FF:000394">
    <property type="entry name" value="Leucine-rich repeat receptor-like protein kinase"/>
    <property type="match status" value="1"/>
</dbReference>
<feature type="transmembrane region" description="Helical" evidence="16">
    <location>
        <begin position="530"/>
        <end position="554"/>
    </location>
</feature>
<dbReference type="SUPFAM" id="SSF52058">
    <property type="entry name" value="L domain-like"/>
    <property type="match status" value="1"/>
</dbReference>
<evidence type="ECO:0000256" key="17">
    <source>
        <dbReference type="SAM" id="SignalP"/>
    </source>
</evidence>
<evidence type="ECO:0000256" key="12">
    <source>
        <dbReference type="ARBA" id="ARBA00022989"/>
    </source>
</evidence>
<dbReference type="SMART" id="SM00220">
    <property type="entry name" value="S_TKc"/>
    <property type="match status" value="1"/>
</dbReference>
<keyword evidence="14" id="KW-0675">Receptor</keyword>
<proteinExistence type="predicted"/>
<dbReference type="InterPro" id="IPR017441">
    <property type="entry name" value="Protein_kinase_ATP_BS"/>
</dbReference>
<dbReference type="Pfam" id="PF12819">
    <property type="entry name" value="Malectin_like"/>
    <property type="match status" value="1"/>
</dbReference>
<dbReference type="Gene3D" id="3.30.200.20">
    <property type="entry name" value="Phosphorylase Kinase, domain 1"/>
    <property type="match status" value="1"/>
</dbReference>
<dbReference type="FunFam" id="1.10.510.10:FF:000146">
    <property type="entry name" value="LRR receptor-like serine/threonine-protein kinase IOS1"/>
    <property type="match status" value="1"/>
</dbReference>
<dbReference type="PANTHER" id="PTHR45631">
    <property type="entry name" value="OS07G0107800 PROTEIN-RELATED"/>
    <property type="match status" value="1"/>
</dbReference>